<accession>A0A1D7QG95</accession>
<dbReference type="Gene3D" id="3.80.30.20">
    <property type="entry name" value="tm_1862 like domain"/>
    <property type="match status" value="1"/>
</dbReference>
<feature type="binding site" evidence="13">
    <location>
        <position position="40"/>
    </location>
    <ligand>
        <name>[4Fe-4S] cluster</name>
        <dbReference type="ChEBI" id="CHEBI:49883"/>
        <label>1</label>
    </ligand>
</feature>
<dbReference type="PROSITE" id="PS50926">
    <property type="entry name" value="TRAM"/>
    <property type="match status" value="1"/>
</dbReference>
<keyword evidence="2 13" id="KW-0004">4Fe-4S</keyword>
<dbReference type="Gene3D" id="3.40.50.12160">
    <property type="entry name" value="Methylthiotransferase, N-terminal domain"/>
    <property type="match status" value="1"/>
</dbReference>
<keyword evidence="3 13" id="KW-0963">Cytoplasm</keyword>
<keyword evidence="5 13" id="KW-0949">S-adenosyl-L-methionine</keyword>
<evidence type="ECO:0000313" key="17">
    <source>
        <dbReference type="EMBL" id="AOM77684.1"/>
    </source>
</evidence>
<dbReference type="SFLD" id="SFLDF00413">
    <property type="entry name" value="CDK5RAP1"/>
    <property type="match status" value="1"/>
</dbReference>
<dbReference type="GO" id="GO:0005829">
    <property type="term" value="C:cytosol"/>
    <property type="evidence" value="ECO:0007669"/>
    <property type="project" value="TreeGrafter"/>
</dbReference>
<feature type="binding site" evidence="13">
    <location>
        <position position="192"/>
    </location>
    <ligand>
        <name>[4Fe-4S] cluster</name>
        <dbReference type="ChEBI" id="CHEBI:49883"/>
        <label>2</label>
        <note>4Fe-4S-S-AdoMet</note>
    </ligand>
</feature>
<dbReference type="Pfam" id="PF01938">
    <property type="entry name" value="TRAM"/>
    <property type="match status" value="1"/>
</dbReference>
<dbReference type="InterPro" id="IPR005839">
    <property type="entry name" value="Methylthiotransferase"/>
</dbReference>
<dbReference type="Proteomes" id="UP000094313">
    <property type="component" value="Chromosome"/>
</dbReference>
<dbReference type="GO" id="GO:0035597">
    <property type="term" value="F:tRNA-2-methylthio-N(6)-dimethylallyladenosine(37) synthase activity"/>
    <property type="evidence" value="ECO:0007669"/>
    <property type="project" value="UniProtKB-EC"/>
</dbReference>
<dbReference type="PROSITE" id="PS01278">
    <property type="entry name" value="MTTASE_RADICAL"/>
    <property type="match status" value="1"/>
</dbReference>
<dbReference type="KEGG" id="psty:BFS30_11190"/>
<feature type="domain" description="Radical SAM core" evidence="16">
    <location>
        <begin position="171"/>
        <end position="410"/>
    </location>
</feature>
<dbReference type="InterPro" id="IPR007197">
    <property type="entry name" value="rSAM"/>
</dbReference>
<dbReference type="PROSITE" id="PS51449">
    <property type="entry name" value="MTTASE_N"/>
    <property type="match status" value="1"/>
</dbReference>
<dbReference type="NCBIfam" id="TIGR01574">
    <property type="entry name" value="miaB-methiolase"/>
    <property type="match status" value="1"/>
</dbReference>
<dbReference type="OrthoDB" id="9805215at2"/>
<comment type="function">
    <text evidence="1 13">Catalyzes the methylthiolation of N6-(dimethylallyl)adenosine (i(6)A), leading to the formation of 2-methylthio-N6-(dimethylallyl)adenosine (ms(2)i(6)A) at position 37 in tRNAs that read codons beginning with uridine.</text>
</comment>
<dbReference type="EC" id="2.8.4.3" evidence="9 13"/>
<sequence>MIDLQLTDKTHDEERQGEALVIDAPEVLNGRKLYIESYGCQMNFADSEIVASILKDQGFETTSDYHQADVVFINTCSIRENAEQRVRNRLSQFGAEKRRNPKLVVGVLGCMAERLKSKFLEEEKLVDMVVGPDAYRDLPQLISQVEEGHKAINVLLSREETYADISPVRLNGNGITAFISIMRGCDNMCSFCVVPFTRGRERSRDPHSILAEAQDLFDKGYKEVTLLGQNVDSYKWKGADAEENAEIEVNFAQLLEKVALISPDLRIRFSTSHPKDITDEVLYAIAKYDNICNYIHLPVQSGSSRVLELMNRTYTREWYINRIDAIRRIIPGCAISSDIIAGFCTETEEEHQETLTMMDYVGYDFAFTFSYSERPGTLAARKLEDDVPEEVKKRRLAEILLKQQETSLFRLQQFVGKTVRILVEGTSKKSDKDLCGRNDQNAMVVFPAAAGVKAGQYVNVHIDRCTSATLLGTIAVEVPEIV</sequence>
<evidence type="ECO:0000256" key="1">
    <source>
        <dbReference type="ARBA" id="ARBA00003234"/>
    </source>
</evidence>
<gene>
    <name evidence="13" type="primary">miaB</name>
    <name evidence="17" type="ORF">BFS30_11190</name>
</gene>
<comment type="subunit">
    <text evidence="13">Monomer.</text>
</comment>
<evidence type="ECO:0000256" key="4">
    <source>
        <dbReference type="ARBA" id="ARBA00022679"/>
    </source>
</evidence>
<dbReference type="Pfam" id="PF00919">
    <property type="entry name" value="UPF0004"/>
    <property type="match status" value="1"/>
</dbReference>
<feature type="binding site" evidence="13">
    <location>
        <position position="76"/>
    </location>
    <ligand>
        <name>[4Fe-4S] cluster</name>
        <dbReference type="ChEBI" id="CHEBI:49883"/>
        <label>1</label>
    </ligand>
</feature>
<dbReference type="RefSeq" id="WP_069379372.1">
    <property type="nucleotide sequence ID" value="NZ_CP017141.1"/>
</dbReference>
<name>A0A1D7QG95_9SPHI</name>
<dbReference type="InterPro" id="IPR013848">
    <property type="entry name" value="Methylthiotransferase_N"/>
</dbReference>
<dbReference type="HAMAP" id="MF_01864">
    <property type="entry name" value="tRNA_metthiotr_MiaB"/>
    <property type="match status" value="1"/>
</dbReference>
<dbReference type="InterPro" id="IPR023404">
    <property type="entry name" value="rSAM_horseshoe"/>
</dbReference>
<keyword evidence="8 13" id="KW-0411">Iron-sulfur</keyword>
<organism evidence="17 18">
    <name type="scientific">Pedobacter steynii</name>
    <dbReference type="NCBI Taxonomy" id="430522"/>
    <lineage>
        <taxon>Bacteria</taxon>
        <taxon>Pseudomonadati</taxon>
        <taxon>Bacteroidota</taxon>
        <taxon>Sphingobacteriia</taxon>
        <taxon>Sphingobacteriales</taxon>
        <taxon>Sphingobacteriaceae</taxon>
        <taxon>Pedobacter</taxon>
    </lineage>
</organism>
<comment type="subcellular location">
    <subcellularLocation>
        <location evidence="13">Cytoplasm</location>
    </subcellularLocation>
</comment>
<dbReference type="GO" id="GO:0046872">
    <property type="term" value="F:metal ion binding"/>
    <property type="evidence" value="ECO:0007669"/>
    <property type="project" value="UniProtKB-KW"/>
</dbReference>
<feature type="domain" description="MTTase N-terminal" evidence="15">
    <location>
        <begin position="31"/>
        <end position="147"/>
    </location>
</feature>
<dbReference type="PANTHER" id="PTHR43020:SF2">
    <property type="entry name" value="MITOCHONDRIAL TRNA METHYLTHIOTRANSFERASE CDK5RAP1"/>
    <property type="match status" value="1"/>
</dbReference>
<keyword evidence="4 13" id="KW-0808">Transferase</keyword>
<evidence type="ECO:0000256" key="9">
    <source>
        <dbReference type="ARBA" id="ARBA00033765"/>
    </source>
</evidence>
<dbReference type="SFLD" id="SFLDF00273">
    <property type="entry name" value="(dimethylallyl)adenosine_tRNA"/>
    <property type="match status" value="1"/>
</dbReference>
<dbReference type="SMART" id="SM00729">
    <property type="entry name" value="Elp3"/>
    <property type="match status" value="1"/>
</dbReference>
<dbReference type="Pfam" id="PF04055">
    <property type="entry name" value="Radical_SAM"/>
    <property type="match status" value="1"/>
</dbReference>
<dbReference type="PANTHER" id="PTHR43020">
    <property type="entry name" value="CDK5 REGULATORY SUBUNIT-ASSOCIATED PROTEIN 1"/>
    <property type="match status" value="1"/>
</dbReference>
<evidence type="ECO:0000256" key="12">
    <source>
        <dbReference type="ARBA" id="ARBA00081141"/>
    </source>
</evidence>
<dbReference type="InterPro" id="IPR002792">
    <property type="entry name" value="TRAM_dom"/>
</dbReference>
<dbReference type="NCBIfam" id="TIGR00089">
    <property type="entry name" value="MiaB/RimO family radical SAM methylthiotransferase"/>
    <property type="match status" value="1"/>
</dbReference>
<feature type="domain" description="TRAM" evidence="14">
    <location>
        <begin position="412"/>
        <end position="476"/>
    </location>
</feature>
<feature type="binding site" evidence="13">
    <location>
        <position position="189"/>
    </location>
    <ligand>
        <name>[4Fe-4S] cluster</name>
        <dbReference type="ChEBI" id="CHEBI:49883"/>
        <label>2</label>
        <note>4Fe-4S-S-AdoMet</note>
    </ligand>
</feature>
<dbReference type="SFLD" id="SFLDS00029">
    <property type="entry name" value="Radical_SAM"/>
    <property type="match status" value="1"/>
</dbReference>
<evidence type="ECO:0000256" key="8">
    <source>
        <dbReference type="ARBA" id="ARBA00023014"/>
    </source>
</evidence>
<evidence type="ECO:0000256" key="11">
    <source>
        <dbReference type="ARBA" id="ARBA00080698"/>
    </source>
</evidence>
<reference evidence="17 18" key="1">
    <citation type="submission" date="2016-08" db="EMBL/GenBank/DDBJ databases">
        <authorList>
            <person name="Seilhamer J.J."/>
        </authorList>
    </citation>
    <scope>NUCLEOTIDE SEQUENCE [LARGE SCALE GENOMIC DNA]</scope>
    <source>
        <strain evidence="17 18">DX4</strain>
    </source>
</reference>
<dbReference type="InterPro" id="IPR020612">
    <property type="entry name" value="Methylthiotransferase_CS"/>
</dbReference>
<dbReference type="EMBL" id="CP017141">
    <property type="protein sequence ID" value="AOM77684.1"/>
    <property type="molecule type" value="Genomic_DNA"/>
</dbReference>
<dbReference type="PROSITE" id="PS51918">
    <property type="entry name" value="RADICAL_SAM"/>
    <property type="match status" value="1"/>
</dbReference>
<dbReference type="SUPFAM" id="SSF102114">
    <property type="entry name" value="Radical SAM enzymes"/>
    <property type="match status" value="1"/>
</dbReference>
<evidence type="ECO:0000259" key="16">
    <source>
        <dbReference type="PROSITE" id="PS51918"/>
    </source>
</evidence>
<dbReference type="FunFam" id="3.40.50.12160:FF:000003">
    <property type="entry name" value="CDK5 regulatory subunit-associated protein 1"/>
    <property type="match status" value="1"/>
</dbReference>
<dbReference type="InterPro" id="IPR038135">
    <property type="entry name" value="Methylthiotransferase_N_sf"/>
</dbReference>
<evidence type="ECO:0000256" key="5">
    <source>
        <dbReference type="ARBA" id="ARBA00022691"/>
    </source>
</evidence>
<keyword evidence="18" id="KW-1185">Reference proteome</keyword>
<evidence type="ECO:0000256" key="6">
    <source>
        <dbReference type="ARBA" id="ARBA00022723"/>
    </source>
</evidence>
<comment type="cofactor">
    <cofactor evidence="13">
        <name>[4Fe-4S] cluster</name>
        <dbReference type="ChEBI" id="CHEBI:49883"/>
    </cofactor>
    <text evidence="13">Binds 2 [4Fe-4S] clusters. One cluster is coordinated with 3 cysteines and an exchangeable S-adenosyl-L-methionine.</text>
</comment>
<comment type="catalytic activity">
    <reaction evidence="13">
        <text>N(6)-dimethylallyladenosine(37) in tRNA + (sulfur carrier)-SH + AH2 + 2 S-adenosyl-L-methionine = 2-methylsulfanyl-N(6)-dimethylallyladenosine(37) in tRNA + (sulfur carrier)-H + 5'-deoxyadenosine + L-methionine + A + S-adenosyl-L-homocysteine + 2 H(+)</text>
        <dbReference type="Rhea" id="RHEA:37067"/>
        <dbReference type="Rhea" id="RHEA-COMP:10375"/>
        <dbReference type="Rhea" id="RHEA-COMP:10376"/>
        <dbReference type="Rhea" id="RHEA-COMP:14737"/>
        <dbReference type="Rhea" id="RHEA-COMP:14739"/>
        <dbReference type="ChEBI" id="CHEBI:13193"/>
        <dbReference type="ChEBI" id="CHEBI:15378"/>
        <dbReference type="ChEBI" id="CHEBI:17319"/>
        <dbReference type="ChEBI" id="CHEBI:17499"/>
        <dbReference type="ChEBI" id="CHEBI:29917"/>
        <dbReference type="ChEBI" id="CHEBI:57844"/>
        <dbReference type="ChEBI" id="CHEBI:57856"/>
        <dbReference type="ChEBI" id="CHEBI:59789"/>
        <dbReference type="ChEBI" id="CHEBI:64428"/>
        <dbReference type="ChEBI" id="CHEBI:74415"/>
        <dbReference type="ChEBI" id="CHEBI:74417"/>
        <dbReference type="EC" id="2.8.4.3"/>
    </reaction>
</comment>
<evidence type="ECO:0000259" key="15">
    <source>
        <dbReference type="PROSITE" id="PS51449"/>
    </source>
</evidence>
<evidence type="ECO:0000259" key="14">
    <source>
        <dbReference type="PROSITE" id="PS50926"/>
    </source>
</evidence>
<keyword evidence="7 13" id="KW-0408">Iron</keyword>
<dbReference type="SFLD" id="SFLDG01061">
    <property type="entry name" value="methylthiotransferase"/>
    <property type="match status" value="1"/>
</dbReference>
<keyword evidence="13" id="KW-0819">tRNA processing</keyword>
<dbReference type="InterPro" id="IPR006638">
    <property type="entry name" value="Elp3/MiaA/NifB-like_rSAM"/>
</dbReference>
<dbReference type="SFLD" id="SFLDG01082">
    <property type="entry name" value="B12-binding_domain_containing"/>
    <property type="match status" value="1"/>
</dbReference>
<evidence type="ECO:0000256" key="2">
    <source>
        <dbReference type="ARBA" id="ARBA00022485"/>
    </source>
</evidence>
<evidence type="ECO:0000256" key="10">
    <source>
        <dbReference type="ARBA" id="ARBA00068570"/>
    </source>
</evidence>
<dbReference type="InterPro" id="IPR006463">
    <property type="entry name" value="MiaB_methiolase"/>
</dbReference>
<evidence type="ECO:0000313" key="18">
    <source>
        <dbReference type="Proteomes" id="UP000094313"/>
    </source>
</evidence>
<proteinExistence type="inferred from homology"/>
<evidence type="ECO:0000256" key="13">
    <source>
        <dbReference type="HAMAP-Rule" id="MF_01864"/>
    </source>
</evidence>
<dbReference type="GO" id="GO:0051539">
    <property type="term" value="F:4 iron, 4 sulfur cluster binding"/>
    <property type="evidence" value="ECO:0007669"/>
    <property type="project" value="UniProtKB-UniRule"/>
</dbReference>
<keyword evidence="6 13" id="KW-0479">Metal-binding</keyword>
<comment type="similarity">
    <text evidence="13">Belongs to the methylthiotransferase family. MiaB subfamily.</text>
</comment>
<evidence type="ECO:0000256" key="7">
    <source>
        <dbReference type="ARBA" id="ARBA00023004"/>
    </source>
</evidence>
<feature type="binding site" evidence="13">
    <location>
        <position position="110"/>
    </location>
    <ligand>
        <name>[4Fe-4S] cluster</name>
        <dbReference type="ChEBI" id="CHEBI:49883"/>
        <label>1</label>
    </ligand>
</feature>
<feature type="binding site" evidence="13">
    <location>
        <position position="185"/>
    </location>
    <ligand>
        <name>[4Fe-4S] cluster</name>
        <dbReference type="ChEBI" id="CHEBI:49883"/>
        <label>2</label>
        <note>4Fe-4S-S-AdoMet</note>
    </ligand>
</feature>
<dbReference type="InterPro" id="IPR058240">
    <property type="entry name" value="rSAM_sf"/>
</dbReference>
<dbReference type="FunFam" id="3.80.30.20:FF:000001">
    <property type="entry name" value="tRNA-2-methylthio-N(6)-dimethylallyladenosine synthase 2"/>
    <property type="match status" value="1"/>
</dbReference>
<dbReference type="AlphaFoldDB" id="A0A1D7QG95"/>
<evidence type="ECO:0000256" key="3">
    <source>
        <dbReference type="ARBA" id="ARBA00022490"/>
    </source>
</evidence>
<protein>
    <recommendedName>
        <fullName evidence="10 13">tRNA-2-methylthio-N(6)-dimethylallyladenosine synthase</fullName>
        <ecNumber evidence="9 13">2.8.4.3</ecNumber>
    </recommendedName>
    <alternativeName>
        <fullName evidence="12 13">(Dimethylallyl)adenosine tRNA methylthiotransferase MiaB</fullName>
    </alternativeName>
    <alternativeName>
        <fullName evidence="11 13">tRNA-i(6)A37 methylthiotransferase</fullName>
    </alternativeName>
</protein>